<dbReference type="PANTHER" id="PTHR44591:SF3">
    <property type="entry name" value="RESPONSE REGULATORY DOMAIN-CONTAINING PROTEIN"/>
    <property type="match status" value="1"/>
</dbReference>
<dbReference type="AlphaFoldDB" id="A0A832DJX6"/>
<proteinExistence type="predicted"/>
<dbReference type="CDD" id="cd00156">
    <property type="entry name" value="REC"/>
    <property type="match status" value="1"/>
</dbReference>
<dbReference type="PANTHER" id="PTHR44591">
    <property type="entry name" value="STRESS RESPONSE REGULATOR PROTEIN 1"/>
    <property type="match status" value="1"/>
</dbReference>
<dbReference type="Pfam" id="PF00072">
    <property type="entry name" value="Response_reg"/>
    <property type="match status" value="1"/>
</dbReference>
<evidence type="ECO:0000259" key="3">
    <source>
        <dbReference type="PROSITE" id="PS50110"/>
    </source>
</evidence>
<dbReference type="InterPro" id="IPR050595">
    <property type="entry name" value="Bact_response_regulator"/>
</dbReference>
<dbReference type="PROSITE" id="PS50110">
    <property type="entry name" value="RESPONSE_REGULATORY"/>
    <property type="match status" value="1"/>
</dbReference>
<comment type="caution">
    <text evidence="4">The sequence shown here is derived from an EMBL/GenBank/DDBJ whole genome shotgun (WGS) entry which is preliminary data.</text>
</comment>
<sequence length="130" mass="14955">MKKLLIVEDDTLTQQLYMVYFKKSGIDPYITDNGEELFTILHRENIGLILMDINLTNTYFRGEKMDGIKLSRLIKSNSDTKNIPIIIATGFSAFNHDDSLVKQTQADDLIIKPITNFNAFVKKVNQYLIH</sequence>
<dbReference type="SMART" id="SM00448">
    <property type="entry name" value="REC"/>
    <property type="match status" value="1"/>
</dbReference>
<keyword evidence="1 2" id="KW-0597">Phosphoprotein</keyword>
<dbReference type="InterPro" id="IPR011006">
    <property type="entry name" value="CheY-like_superfamily"/>
</dbReference>
<dbReference type="InterPro" id="IPR001789">
    <property type="entry name" value="Sig_transdc_resp-reg_receiver"/>
</dbReference>
<reference evidence="4" key="1">
    <citation type="journal article" date="2020" name="mSystems">
        <title>Genome- and Community-Level Interaction Insights into Carbon Utilization and Element Cycling Functions of Hydrothermarchaeota in Hydrothermal Sediment.</title>
        <authorList>
            <person name="Zhou Z."/>
            <person name="Liu Y."/>
            <person name="Xu W."/>
            <person name="Pan J."/>
            <person name="Luo Z.H."/>
            <person name="Li M."/>
        </authorList>
    </citation>
    <scope>NUCLEOTIDE SEQUENCE [LARGE SCALE GENOMIC DNA]</scope>
    <source>
        <strain evidence="4">SpSt-500</strain>
    </source>
</reference>
<organism evidence="4">
    <name type="scientific">Ignavibacterium album</name>
    <dbReference type="NCBI Taxonomy" id="591197"/>
    <lineage>
        <taxon>Bacteria</taxon>
        <taxon>Pseudomonadati</taxon>
        <taxon>Ignavibacteriota</taxon>
        <taxon>Ignavibacteria</taxon>
        <taxon>Ignavibacteriales</taxon>
        <taxon>Ignavibacteriaceae</taxon>
        <taxon>Ignavibacterium</taxon>
    </lineage>
</organism>
<evidence type="ECO:0000256" key="2">
    <source>
        <dbReference type="PROSITE-ProRule" id="PRU00169"/>
    </source>
</evidence>
<gene>
    <name evidence="4" type="ORF">ENS56_06470</name>
</gene>
<accession>A0A832DJX6</accession>
<dbReference type="SUPFAM" id="SSF52172">
    <property type="entry name" value="CheY-like"/>
    <property type="match status" value="1"/>
</dbReference>
<evidence type="ECO:0000313" key="4">
    <source>
        <dbReference type="EMBL" id="HGT47660.1"/>
    </source>
</evidence>
<evidence type="ECO:0000256" key="1">
    <source>
        <dbReference type="ARBA" id="ARBA00022553"/>
    </source>
</evidence>
<name>A0A832DJX6_9BACT</name>
<dbReference type="Gene3D" id="3.40.50.2300">
    <property type="match status" value="1"/>
</dbReference>
<feature type="domain" description="Response regulatory" evidence="3">
    <location>
        <begin position="3"/>
        <end position="127"/>
    </location>
</feature>
<dbReference type="GO" id="GO:0000160">
    <property type="term" value="P:phosphorelay signal transduction system"/>
    <property type="evidence" value="ECO:0007669"/>
    <property type="project" value="InterPro"/>
</dbReference>
<feature type="modified residue" description="4-aspartylphosphate" evidence="2">
    <location>
        <position position="52"/>
    </location>
</feature>
<dbReference type="EMBL" id="DSVI01000007">
    <property type="protein sequence ID" value="HGT47660.1"/>
    <property type="molecule type" value="Genomic_DNA"/>
</dbReference>
<protein>
    <submittedName>
        <fullName evidence="4">Response regulator</fullName>
    </submittedName>
</protein>